<feature type="transmembrane region" description="Helical" evidence="1">
    <location>
        <begin position="179"/>
        <end position="199"/>
    </location>
</feature>
<feature type="transmembrane region" description="Helical" evidence="1">
    <location>
        <begin position="94"/>
        <end position="112"/>
    </location>
</feature>
<keyword evidence="1" id="KW-0472">Membrane</keyword>
<keyword evidence="1" id="KW-0812">Transmembrane</keyword>
<name>A0A6C0IED7_9ZZZZ</name>
<reference evidence="2" key="1">
    <citation type="journal article" date="2020" name="Nature">
        <title>Giant virus diversity and host interactions through global metagenomics.</title>
        <authorList>
            <person name="Schulz F."/>
            <person name="Roux S."/>
            <person name="Paez-Espino D."/>
            <person name="Jungbluth S."/>
            <person name="Walsh D.A."/>
            <person name="Denef V.J."/>
            <person name="McMahon K.D."/>
            <person name="Konstantinidis K.T."/>
            <person name="Eloe-Fadrosh E.A."/>
            <person name="Kyrpides N.C."/>
            <person name="Woyke T."/>
        </authorList>
    </citation>
    <scope>NUCLEOTIDE SEQUENCE</scope>
    <source>
        <strain evidence="2">GVMAG-M-3300023184-71</strain>
    </source>
</reference>
<feature type="transmembrane region" description="Helical" evidence="1">
    <location>
        <begin position="62"/>
        <end position="82"/>
    </location>
</feature>
<feature type="transmembrane region" description="Helical" evidence="1">
    <location>
        <begin position="132"/>
        <end position="149"/>
    </location>
</feature>
<keyword evidence="1" id="KW-1133">Transmembrane helix</keyword>
<organism evidence="2">
    <name type="scientific">viral metagenome</name>
    <dbReference type="NCBI Taxonomy" id="1070528"/>
    <lineage>
        <taxon>unclassified sequences</taxon>
        <taxon>metagenomes</taxon>
        <taxon>organismal metagenomes</taxon>
    </lineage>
</organism>
<dbReference type="AlphaFoldDB" id="A0A6C0IED7"/>
<feature type="transmembrane region" description="Helical" evidence="1">
    <location>
        <begin position="6"/>
        <end position="27"/>
    </location>
</feature>
<proteinExistence type="predicted"/>
<evidence type="ECO:0000313" key="2">
    <source>
        <dbReference type="EMBL" id="QHT90805.1"/>
    </source>
</evidence>
<sequence>MCFNATASLVSFITGILVAVAVGIVALQKQYVSLALLAFGWIWVIAMQWWEFMVWRQWQTEVASRMAYVFNMMQIPVLFLLFSLVPNLPPAPRMVASVIVAAYLCIMLYPLPSEEIEVRHGHLDYSWWKSRVRIIAYFVGLISIFLLLVRPWAWSVACILSLMILCVLSRLLYHSENVASLWCFFAVFFPLWALLLRWYL</sequence>
<protein>
    <submittedName>
        <fullName evidence="2">Uncharacterized protein</fullName>
    </submittedName>
</protein>
<feature type="transmembrane region" description="Helical" evidence="1">
    <location>
        <begin position="34"/>
        <end position="50"/>
    </location>
</feature>
<accession>A0A6C0IED7</accession>
<evidence type="ECO:0000256" key="1">
    <source>
        <dbReference type="SAM" id="Phobius"/>
    </source>
</evidence>
<feature type="transmembrane region" description="Helical" evidence="1">
    <location>
        <begin position="156"/>
        <end position="173"/>
    </location>
</feature>
<dbReference type="EMBL" id="MN740159">
    <property type="protein sequence ID" value="QHT90805.1"/>
    <property type="molecule type" value="Genomic_DNA"/>
</dbReference>